<dbReference type="RefSeq" id="WP_085365634.1">
    <property type="nucleotide sequence ID" value="NZ_CAUJPZ010000006.1"/>
</dbReference>
<evidence type="ECO:0000313" key="6">
    <source>
        <dbReference type="Proteomes" id="UP000193118"/>
    </source>
</evidence>
<dbReference type="InterPro" id="IPR032687">
    <property type="entry name" value="AraC-type_N"/>
</dbReference>
<accession>A0A1X3DCY1</accession>
<evidence type="ECO:0000313" key="5">
    <source>
        <dbReference type="EMBL" id="OSI17666.1"/>
    </source>
</evidence>
<feature type="domain" description="HTH araC/xylS-type" evidence="4">
    <location>
        <begin position="247"/>
        <end position="345"/>
    </location>
</feature>
<gene>
    <name evidence="5" type="ORF">BWD09_05105</name>
</gene>
<proteinExistence type="predicted"/>
<keyword evidence="2" id="KW-0238">DNA-binding</keyword>
<keyword evidence="6" id="KW-1185">Reference proteome</keyword>
<dbReference type="OrthoDB" id="8584243at2"/>
<dbReference type="GO" id="GO:0003700">
    <property type="term" value="F:DNA-binding transcription factor activity"/>
    <property type="evidence" value="ECO:0007669"/>
    <property type="project" value="InterPro"/>
</dbReference>
<keyword evidence="1" id="KW-0805">Transcription regulation</keyword>
<dbReference type="AlphaFoldDB" id="A0A1X3DCY1"/>
<sequence length="351" mass="38673">MAAEASETVCTKVTGHSVLVSWVSSVCQTARGYGVDPVPLLIASGLDARLLHIPDARYPVAGVRRLWDGLIQATGDPLFGLTVGKEIQAPALQGLGLAMISCGSLSDLMMIMVRYCKIISTTMNISFDHPPDLKGTKLVLRSDGGAEPMNSARLAVLAFIYRQACSLSQHLVRPLSVTLSLGVNSDAARLDDYFRVPVNLGCEKDSISFAYEDTIEPYAGANRQLMDINAAVVGRYLNRLNNMDIADRVDMLIREELQTGEPRLCTVADLLHLSPRTLQRRLREEGHSFNGLLDKARYEMAHDLLMHSDLSITEIGFRLGFSDLSNFIRACHRWFGCSPVKHRENSLLISV</sequence>
<dbReference type="Pfam" id="PF12833">
    <property type="entry name" value="HTH_18"/>
    <property type="match status" value="1"/>
</dbReference>
<reference evidence="6" key="1">
    <citation type="submission" date="2017-01" db="EMBL/GenBank/DDBJ databases">
        <authorList>
            <person name="Wolfgang W.J."/>
            <person name="Cole J."/>
            <person name="Wroblewski D."/>
            <person name="Mcginnis J."/>
            <person name="Musser K.A."/>
        </authorList>
    </citation>
    <scope>NUCLEOTIDE SEQUENCE [LARGE SCALE GENOMIC DNA]</scope>
    <source>
        <strain evidence="6">DSM 19151</strain>
    </source>
</reference>
<dbReference type="GO" id="GO:0005829">
    <property type="term" value="C:cytosol"/>
    <property type="evidence" value="ECO:0007669"/>
    <property type="project" value="TreeGrafter"/>
</dbReference>
<dbReference type="SMART" id="SM00342">
    <property type="entry name" value="HTH_ARAC"/>
    <property type="match status" value="1"/>
</dbReference>
<name>A0A1X3DCY1_9NEIS</name>
<dbReference type="PANTHER" id="PTHR47894:SF1">
    <property type="entry name" value="HTH-TYPE TRANSCRIPTIONAL REGULATOR VQSM"/>
    <property type="match status" value="1"/>
</dbReference>
<dbReference type="Gene3D" id="1.10.10.60">
    <property type="entry name" value="Homeodomain-like"/>
    <property type="match status" value="1"/>
</dbReference>
<dbReference type="Pfam" id="PF12625">
    <property type="entry name" value="Arabinose_bd"/>
    <property type="match status" value="1"/>
</dbReference>
<dbReference type="GeneID" id="94580479"/>
<dbReference type="GO" id="GO:0000976">
    <property type="term" value="F:transcription cis-regulatory region binding"/>
    <property type="evidence" value="ECO:0007669"/>
    <property type="project" value="TreeGrafter"/>
</dbReference>
<dbReference type="PANTHER" id="PTHR47894">
    <property type="entry name" value="HTH-TYPE TRANSCRIPTIONAL REGULATOR GADX"/>
    <property type="match status" value="1"/>
</dbReference>
<dbReference type="Proteomes" id="UP000193118">
    <property type="component" value="Unassembled WGS sequence"/>
</dbReference>
<dbReference type="InterPro" id="IPR018060">
    <property type="entry name" value="HTH_AraC"/>
</dbReference>
<dbReference type="PROSITE" id="PS01124">
    <property type="entry name" value="HTH_ARAC_FAMILY_2"/>
    <property type="match status" value="1"/>
</dbReference>
<comment type="caution">
    <text evidence="5">The sequence shown here is derived from an EMBL/GenBank/DDBJ whole genome shotgun (WGS) entry which is preliminary data.</text>
</comment>
<organism evidence="5 6">
    <name type="scientific">Neisseria dentiae</name>
    <dbReference type="NCBI Taxonomy" id="194197"/>
    <lineage>
        <taxon>Bacteria</taxon>
        <taxon>Pseudomonadati</taxon>
        <taxon>Pseudomonadota</taxon>
        <taxon>Betaproteobacteria</taxon>
        <taxon>Neisseriales</taxon>
        <taxon>Neisseriaceae</taxon>
        <taxon>Neisseria</taxon>
    </lineage>
</organism>
<dbReference type="SUPFAM" id="SSF46689">
    <property type="entry name" value="Homeodomain-like"/>
    <property type="match status" value="1"/>
</dbReference>
<evidence type="ECO:0000256" key="2">
    <source>
        <dbReference type="ARBA" id="ARBA00023125"/>
    </source>
</evidence>
<dbReference type="InterPro" id="IPR009057">
    <property type="entry name" value="Homeodomain-like_sf"/>
</dbReference>
<keyword evidence="3" id="KW-0804">Transcription</keyword>
<dbReference type="STRING" id="194197.BWD09_05105"/>
<evidence type="ECO:0000259" key="4">
    <source>
        <dbReference type="PROSITE" id="PS01124"/>
    </source>
</evidence>
<evidence type="ECO:0000256" key="1">
    <source>
        <dbReference type="ARBA" id="ARBA00023015"/>
    </source>
</evidence>
<protein>
    <submittedName>
        <fullName evidence="5">AraC family transcriptional regulator</fullName>
    </submittedName>
</protein>
<evidence type="ECO:0000256" key="3">
    <source>
        <dbReference type="ARBA" id="ARBA00023163"/>
    </source>
</evidence>
<dbReference type="EMBL" id="MTBO01000009">
    <property type="protein sequence ID" value="OSI17666.1"/>
    <property type="molecule type" value="Genomic_DNA"/>
</dbReference>